<gene>
    <name evidence="4" type="primary">infA</name>
    <name evidence="7" type="ORF">HE1_00373</name>
</gene>
<comment type="subcellular location">
    <subcellularLocation>
        <location evidence="4">Cytoplasm</location>
    </subcellularLocation>
</comment>
<dbReference type="SUPFAM" id="SSF50249">
    <property type="entry name" value="Nucleic acid-binding proteins"/>
    <property type="match status" value="1"/>
</dbReference>
<evidence type="ECO:0000313" key="8">
    <source>
        <dbReference type="Proteomes" id="UP000024842"/>
    </source>
</evidence>
<dbReference type="Gene3D" id="2.40.50.140">
    <property type="entry name" value="Nucleic acid-binding proteins"/>
    <property type="match status" value="1"/>
</dbReference>
<dbReference type="AlphaFoldDB" id="A0A023DZ01"/>
<dbReference type="OrthoDB" id="9803250at2"/>
<keyword evidence="8" id="KW-1185">Reference proteome</keyword>
<accession>A0A023DZ01</accession>
<keyword evidence="2 4" id="KW-0396">Initiation factor</keyword>
<dbReference type="InterPro" id="IPR006196">
    <property type="entry name" value="RNA-binding_domain_S1_IF1"/>
</dbReference>
<dbReference type="GO" id="GO:0005829">
    <property type="term" value="C:cytosol"/>
    <property type="evidence" value="ECO:0007669"/>
    <property type="project" value="TreeGrafter"/>
</dbReference>
<dbReference type="Proteomes" id="UP000024842">
    <property type="component" value="Unassembled WGS sequence"/>
</dbReference>
<organism evidence="7 8">
    <name type="scientific">Holospora elegans E1</name>
    <dbReference type="NCBI Taxonomy" id="1427503"/>
    <lineage>
        <taxon>Bacteria</taxon>
        <taxon>Pseudomonadati</taxon>
        <taxon>Pseudomonadota</taxon>
        <taxon>Alphaproteobacteria</taxon>
        <taxon>Holosporales</taxon>
        <taxon>Holosporaceae</taxon>
        <taxon>Holospora</taxon>
    </lineage>
</organism>
<dbReference type="STRING" id="1427503.HE1_00373"/>
<protein>
    <recommendedName>
        <fullName evidence="4 5">Translation initiation factor IF-1</fullName>
    </recommendedName>
</protein>
<keyword evidence="3 4" id="KW-0648">Protein biosynthesis</keyword>
<dbReference type="Pfam" id="PF01176">
    <property type="entry name" value="eIF-1a"/>
    <property type="match status" value="1"/>
</dbReference>
<evidence type="ECO:0000256" key="5">
    <source>
        <dbReference type="NCBIfam" id="TIGR00008"/>
    </source>
</evidence>
<reference evidence="7 8" key="1">
    <citation type="journal article" date="2014" name="FEMS Microbiol. Lett.">
        <title>Draft genome sequences of three Holospora species (Holospora obtusa, Holospora undulata, and Holospora elegans), endonuclear symbiotic bacteria of the ciliate Paramecium caudatum.</title>
        <authorList>
            <person name="Dohra H."/>
            <person name="Tanaka K."/>
            <person name="Suzuki T."/>
            <person name="Fujishima M."/>
            <person name="Suzuki H."/>
        </authorList>
    </citation>
    <scope>NUCLEOTIDE SEQUENCE [LARGE SCALE GENOMIC DNA]</scope>
    <source>
        <strain evidence="7 8">E1</strain>
    </source>
</reference>
<comment type="function">
    <text evidence="4">One of the essential components for the initiation of protein synthesis. Stabilizes the binding of IF-2 and IF-3 on the 30S subunit to which N-formylmethionyl-tRNA(fMet) subsequently binds. Helps modulate mRNA selection, yielding the 30S pre-initiation complex (PIC). Upon addition of the 50S ribosomal subunit IF-1, IF-2 and IF-3 are released leaving the mature 70S translation initiation complex.</text>
</comment>
<dbReference type="HAMAP" id="MF_00075">
    <property type="entry name" value="IF_1"/>
    <property type="match status" value="1"/>
</dbReference>
<dbReference type="PROSITE" id="PS50832">
    <property type="entry name" value="S1_IF1_TYPE"/>
    <property type="match status" value="1"/>
</dbReference>
<proteinExistence type="inferred from homology"/>
<dbReference type="GO" id="GO:0043022">
    <property type="term" value="F:ribosome binding"/>
    <property type="evidence" value="ECO:0007669"/>
    <property type="project" value="UniProtKB-UniRule"/>
</dbReference>
<evidence type="ECO:0000313" key="7">
    <source>
        <dbReference type="EMBL" id="GAJ46052.1"/>
    </source>
</evidence>
<sequence length="73" mass="8256">MAKTDILKFTGVVLECLPNARFSIQLDGSDQVVNAYIAGKMRTNRIMVSVGDKVLVEFSPHDLSQGRIRYRER</sequence>
<feature type="domain" description="S1-like" evidence="6">
    <location>
        <begin position="1"/>
        <end position="73"/>
    </location>
</feature>
<dbReference type="InterPro" id="IPR012340">
    <property type="entry name" value="NA-bd_OB-fold"/>
</dbReference>
<keyword evidence="4" id="KW-0963">Cytoplasm</keyword>
<evidence type="ECO:0000256" key="2">
    <source>
        <dbReference type="ARBA" id="ARBA00022540"/>
    </source>
</evidence>
<evidence type="ECO:0000256" key="3">
    <source>
        <dbReference type="ARBA" id="ARBA00022917"/>
    </source>
</evidence>
<comment type="similarity">
    <text evidence="1 4">Belongs to the IF-1 family.</text>
</comment>
<dbReference type="PANTHER" id="PTHR33370:SF1">
    <property type="entry name" value="TRANSLATION INITIATION FACTOR IF-1, CHLOROPLASTIC"/>
    <property type="match status" value="1"/>
</dbReference>
<dbReference type="EMBL" id="BAUP01000057">
    <property type="protein sequence ID" value="GAJ46052.1"/>
    <property type="molecule type" value="Genomic_DNA"/>
</dbReference>
<evidence type="ECO:0000259" key="6">
    <source>
        <dbReference type="PROSITE" id="PS50832"/>
    </source>
</evidence>
<dbReference type="PANTHER" id="PTHR33370">
    <property type="entry name" value="TRANSLATION INITIATION FACTOR IF-1, CHLOROPLASTIC"/>
    <property type="match status" value="1"/>
</dbReference>
<dbReference type="NCBIfam" id="TIGR00008">
    <property type="entry name" value="infA"/>
    <property type="match status" value="1"/>
</dbReference>
<dbReference type="RefSeq" id="WP_006288689.1">
    <property type="nucleotide sequence ID" value="NZ_BAUP01000057.1"/>
</dbReference>
<dbReference type="InterPro" id="IPR004368">
    <property type="entry name" value="TIF_IF1"/>
</dbReference>
<evidence type="ECO:0000256" key="4">
    <source>
        <dbReference type="HAMAP-Rule" id="MF_00075"/>
    </source>
</evidence>
<name>A0A023DZ01_9PROT</name>
<keyword evidence="4" id="KW-0699">rRNA-binding</keyword>
<comment type="subunit">
    <text evidence="4">Component of the 30S ribosomal translation pre-initiation complex which assembles on the 30S ribosome in the order IF-2 and IF-3, IF-1 and N-formylmethionyl-tRNA(fMet); mRNA recruitment can occur at any time during PIC assembly.</text>
</comment>
<keyword evidence="4" id="KW-0694">RNA-binding</keyword>
<dbReference type="GO" id="GO:0003743">
    <property type="term" value="F:translation initiation factor activity"/>
    <property type="evidence" value="ECO:0007669"/>
    <property type="project" value="UniProtKB-UniRule"/>
</dbReference>
<comment type="caution">
    <text evidence="7">The sequence shown here is derived from an EMBL/GenBank/DDBJ whole genome shotgun (WGS) entry which is preliminary data.</text>
</comment>
<dbReference type="GO" id="GO:0019843">
    <property type="term" value="F:rRNA binding"/>
    <property type="evidence" value="ECO:0007669"/>
    <property type="project" value="UniProtKB-UniRule"/>
</dbReference>
<evidence type="ECO:0000256" key="1">
    <source>
        <dbReference type="ARBA" id="ARBA00010939"/>
    </source>
</evidence>